<comment type="subcellular location">
    <subcellularLocation>
        <location evidence="2">Endomembrane system</location>
        <topology evidence="2">Multi-pass membrane protein</topology>
    </subcellularLocation>
    <subcellularLocation>
        <location evidence="7">Membrane</location>
        <topology evidence="7">Multi-pass membrane protein</topology>
    </subcellularLocation>
</comment>
<comment type="function">
    <text evidence="1 7">May be involved in both secretory and endocytic intracellular trafficking in the endosomal/prevacuolar compartments.</text>
</comment>
<dbReference type="Pfam" id="PF03208">
    <property type="entry name" value="PRA1"/>
    <property type="match status" value="1"/>
</dbReference>
<protein>
    <recommendedName>
        <fullName evidence="7">PRA1 family protein</fullName>
    </recommendedName>
</protein>
<evidence type="ECO:0000256" key="7">
    <source>
        <dbReference type="RuleBase" id="RU363107"/>
    </source>
</evidence>
<dbReference type="InterPro" id="IPR004895">
    <property type="entry name" value="Prenylated_rab_accept_PRA1"/>
</dbReference>
<dbReference type="PANTHER" id="PTHR19317">
    <property type="entry name" value="PRENYLATED RAB ACCEPTOR 1-RELATED"/>
    <property type="match status" value="1"/>
</dbReference>
<organism evidence="8 9">
    <name type="scientific">Hibiscus syriacus</name>
    <name type="common">Rose of Sharon</name>
    <dbReference type="NCBI Taxonomy" id="106335"/>
    <lineage>
        <taxon>Eukaryota</taxon>
        <taxon>Viridiplantae</taxon>
        <taxon>Streptophyta</taxon>
        <taxon>Embryophyta</taxon>
        <taxon>Tracheophyta</taxon>
        <taxon>Spermatophyta</taxon>
        <taxon>Magnoliopsida</taxon>
        <taxon>eudicotyledons</taxon>
        <taxon>Gunneridae</taxon>
        <taxon>Pentapetalae</taxon>
        <taxon>rosids</taxon>
        <taxon>malvids</taxon>
        <taxon>Malvales</taxon>
        <taxon>Malvaceae</taxon>
        <taxon>Malvoideae</taxon>
        <taxon>Hibiscus</taxon>
    </lineage>
</organism>
<evidence type="ECO:0000256" key="4">
    <source>
        <dbReference type="ARBA" id="ARBA00022692"/>
    </source>
</evidence>
<evidence type="ECO:0000313" key="8">
    <source>
        <dbReference type="EMBL" id="KAE8711546.1"/>
    </source>
</evidence>
<comment type="caution">
    <text evidence="7">Lacks conserved residue(s) required for the propagation of feature annotation.</text>
</comment>
<accession>A0A6A3B449</accession>
<dbReference type="Proteomes" id="UP000436088">
    <property type="component" value="Unassembled WGS sequence"/>
</dbReference>
<evidence type="ECO:0000256" key="3">
    <source>
        <dbReference type="ARBA" id="ARBA00006483"/>
    </source>
</evidence>
<keyword evidence="6 7" id="KW-0472">Membrane</keyword>
<dbReference type="GO" id="GO:0005794">
    <property type="term" value="C:Golgi apparatus"/>
    <property type="evidence" value="ECO:0007669"/>
    <property type="project" value="TreeGrafter"/>
</dbReference>
<keyword evidence="7" id="KW-0813">Transport</keyword>
<name>A0A6A3B449_HIBSY</name>
<keyword evidence="5 7" id="KW-1133">Transmembrane helix</keyword>
<dbReference type="EMBL" id="VEPZ02000911">
    <property type="protein sequence ID" value="KAE8711546.1"/>
    <property type="molecule type" value="Genomic_DNA"/>
</dbReference>
<evidence type="ECO:0000256" key="1">
    <source>
        <dbReference type="ARBA" id="ARBA00002501"/>
    </source>
</evidence>
<dbReference type="PANTHER" id="PTHR19317:SF97">
    <property type="entry name" value="PRA1 FAMILY PROTEIN"/>
    <property type="match status" value="1"/>
</dbReference>
<feature type="transmembrane region" description="Helical" evidence="7">
    <location>
        <begin position="73"/>
        <end position="90"/>
    </location>
</feature>
<dbReference type="GO" id="GO:0016192">
    <property type="term" value="P:vesicle-mediated transport"/>
    <property type="evidence" value="ECO:0007669"/>
    <property type="project" value="TreeGrafter"/>
</dbReference>
<comment type="caution">
    <text evidence="8">The sequence shown here is derived from an EMBL/GenBank/DDBJ whole genome shotgun (WGS) entry which is preliminary data.</text>
</comment>
<gene>
    <name evidence="8" type="ORF">F3Y22_tig00110287pilonHSYRG00062</name>
</gene>
<keyword evidence="4 7" id="KW-0812">Transmembrane</keyword>
<evidence type="ECO:0000256" key="2">
    <source>
        <dbReference type="ARBA" id="ARBA00004127"/>
    </source>
</evidence>
<evidence type="ECO:0000256" key="5">
    <source>
        <dbReference type="ARBA" id="ARBA00022989"/>
    </source>
</evidence>
<dbReference type="GO" id="GO:0016020">
    <property type="term" value="C:membrane"/>
    <property type="evidence" value="ECO:0007669"/>
    <property type="project" value="UniProtKB-SubCell"/>
</dbReference>
<evidence type="ECO:0000256" key="6">
    <source>
        <dbReference type="ARBA" id="ARBA00023136"/>
    </source>
</evidence>
<keyword evidence="9" id="KW-1185">Reference proteome</keyword>
<reference evidence="8" key="1">
    <citation type="submission" date="2019-09" db="EMBL/GenBank/DDBJ databases">
        <title>Draft genome information of white flower Hibiscus syriacus.</title>
        <authorList>
            <person name="Kim Y.-M."/>
        </authorList>
    </citation>
    <scope>NUCLEOTIDE SEQUENCE [LARGE SCALE GENOMIC DNA]</scope>
    <source>
        <strain evidence="8">YM2019G1</strain>
    </source>
</reference>
<dbReference type="GO" id="GO:0005783">
    <property type="term" value="C:endoplasmic reticulum"/>
    <property type="evidence" value="ECO:0007669"/>
    <property type="project" value="TreeGrafter"/>
</dbReference>
<comment type="similarity">
    <text evidence="3 7">Belongs to the PRA1 family.</text>
</comment>
<evidence type="ECO:0000313" key="9">
    <source>
        <dbReference type="Proteomes" id="UP000436088"/>
    </source>
</evidence>
<sequence length="131" mass="14166">MSSSPMLPISVSTFKPNAESKAFISTPNFLTRISGPVCLTLSHCRPWTDLIDRTALAKPASFSDAISRIRKNFFYFRANYLAIMAAFYFYERGIIVDMGNRDGVGDCLCPCGAASSAAVTATAVPAIVSRV</sequence>
<proteinExistence type="inferred from homology"/>
<dbReference type="AlphaFoldDB" id="A0A6A3B449"/>